<dbReference type="OrthoDB" id="1726347at2759"/>
<dbReference type="Proteomes" id="UP000006727">
    <property type="component" value="Chromosome 23"/>
</dbReference>
<feature type="region of interest" description="Disordered" evidence="1">
    <location>
        <begin position="66"/>
        <end position="92"/>
    </location>
</feature>
<accession>A0A2K1IJW5</accession>
<dbReference type="PaxDb" id="3218-PP1S49_255V6.1"/>
<evidence type="ECO:0000313" key="4">
    <source>
        <dbReference type="Proteomes" id="UP000006727"/>
    </source>
</evidence>
<dbReference type="Gramene" id="Pp3c23_18320V3.4">
    <property type="protein sequence ID" value="PAC:32950520.CDS.1"/>
    <property type="gene ID" value="Pp3c23_18320"/>
</dbReference>
<dbReference type="Gramene" id="Pp3c23_18320V3.5">
    <property type="protein sequence ID" value="PAC:32950521.CDS.1"/>
    <property type="gene ID" value="Pp3c23_18320"/>
</dbReference>
<dbReference type="AlphaFoldDB" id="A0A2K1IJW5"/>
<dbReference type="Gramene" id="Pp3c23_18320V3.1">
    <property type="protein sequence ID" value="PAC:32950517.CDS.1"/>
    <property type="gene ID" value="Pp3c23_18320"/>
</dbReference>
<dbReference type="RefSeq" id="XP_073386490.1">
    <property type="nucleotide sequence ID" value="XM_073530389.1"/>
</dbReference>
<feature type="compositionally biased region" description="Polar residues" evidence="1">
    <location>
        <begin position="71"/>
        <end position="82"/>
    </location>
</feature>
<keyword evidence="4" id="KW-1185">Reference proteome</keyword>
<organism evidence="2">
    <name type="scientific">Physcomitrium patens</name>
    <name type="common">Spreading-leaved earth moss</name>
    <name type="synonym">Physcomitrella patens</name>
    <dbReference type="NCBI Taxonomy" id="3218"/>
    <lineage>
        <taxon>Eukaryota</taxon>
        <taxon>Viridiplantae</taxon>
        <taxon>Streptophyta</taxon>
        <taxon>Embryophyta</taxon>
        <taxon>Bryophyta</taxon>
        <taxon>Bryophytina</taxon>
        <taxon>Bryopsida</taxon>
        <taxon>Funariidae</taxon>
        <taxon>Funariales</taxon>
        <taxon>Funariaceae</taxon>
        <taxon>Physcomitrium</taxon>
    </lineage>
</organism>
<dbReference type="EnsemblPlants" id="Pp3c23_18320V3.2">
    <property type="protein sequence ID" value="PAC:32950518.CDS.1"/>
    <property type="gene ID" value="Pp3c23_18320"/>
</dbReference>
<dbReference type="EnsemblPlants" id="Pp3c23_18320V3.4">
    <property type="protein sequence ID" value="PAC:32950520.CDS.1"/>
    <property type="gene ID" value="Pp3c23_18320"/>
</dbReference>
<sequence>MASLNSHQEKFVGSKLHHSSSSYSRASELAASKIIHKRRRASRRTPTTILKTSCQEFREAVQKLTGFHRPTMTTSSKTSQPKIPSYEHDVNPRQVNCEDDTQVPLQVHSSSQSVPSDLTLELPDANFFQQFLRCNMDSTSPGTHEDRSKFDASVPSLRGARFPTFANMPPGMRAVYRQPVPPPVPPDGPFGPSGLPLMPSLWDILGSDFMSSLAKLQDPGLAPNPYLIALENQLLAKFARRMQLPTSNPSDPWYPMDYMPPMRA</sequence>
<dbReference type="RefSeq" id="XP_073386488.1">
    <property type="nucleotide sequence ID" value="XM_073530387.1"/>
</dbReference>
<protein>
    <submittedName>
        <fullName evidence="2 3">Uncharacterized protein</fullName>
    </submittedName>
</protein>
<dbReference type="EnsemblPlants" id="Pp3c23_18320V3.5">
    <property type="protein sequence ID" value="PAC:32950521.CDS.1"/>
    <property type="gene ID" value="Pp3c23_18320"/>
</dbReference>
<dbReference type="RefSeq" id="XP_073386489.1">
    <property type="nucleotide sequence ID" value="XM_073530388.1"/>
</dbReference>
<evidence type="ECO:0000313" key="2">
    <source>
        <dbReference type="EMBL" id="PNR29565.1"/>
    </source>
</evidence>
<dbReference type="Gramene" id="Pp3c23_18320V3.2">
    <property type="protein sequence ID" value="PAC:32950518.CDS.1"/>
    <property type="gene ID" value="Pp3c23_18320"/>
</dbReference>
<dbReference type="KEGG" id="ppp:112275537"/>
<reference evidence="2 4" key="1">
    <citation type="journal article" date="2008" name="Science">
        <title>The Physcomitrella genome reveals evolutionary insights into the conquest of land by plants.</title>
        <authorList>
            <person name="Rensing S."/>
            <person name="Lang D."/>
            <person name="Zimmer A."/>
            <person name="Terry A."/>
            <person name="Salamov A."/>
            <person name="Shapiro H."/>
            <person name="Nishiyama T."/>
            <person name="Perroud P.-F."/>
            <person name="Lindquist E."/>
            <person name="Kamisugi Y."/>
            <person name="Tanahashi T."/>
            <person name="Sakakibara K."/>
            <person name="Fujita T."/>
            <person name="Oishi K."/>
            <person name="Shin-I T."/>
            <person name="Kuroki Y."/>
            <person name="Toyoda A."/>
            <person name="Suzuki Y."/>
            <person name="Hashimoto A."/>
            <person name="Yamaguchi K."/>
            <person name="Sugano A."/>
            <person name="Kohara Y."/>
            <person name="Fujiyama A."/>
            <person name="Anterola A."/>
            <person name="Aoki S."/>
            <person name="Ashton N."/>
            <person name="Barbazuk W.B."/>
            <person name="Barker E."/>
            <person name="Bennetzen J."/>
            <person name="Bezanilla M."/>
            <person name="Blankenship R."/>
            <person name="Cho S.H."/>
            <person name="Dutcher S."/>
            <person name="Estelle M."/>
            <person name="Fawcett J.A."/>
            <person name="Gundlach H."/>
            <person name="Hanada K."/>
            <person name="Heyl A."/>
            <person name="Hicks K.A."/>
            <person name="Hugh J."/>
            <person name="Lohr M."/>
            <person name="Mayer K."/>
            <person name="Melkozernov A."/>
            <person name="Murata T."/>
            <person name="Nelson D."/>
            <person name="Pils B."/>
            <person name="Prigge M."/>
            <person name="Reiss B."/>
            <person name="Renner T."/>
            <person name="Rombauts S."/>
            <person name="Rushton P."/>
            <person name="Sanderfoot A."/>
            <person name="Schween G."/>
            <person name="Shiu S.-H."/>
            <person name="Stueber K."/>
            <person name="Theodoulou F.L."/>
            <person name="Tu H."/>
            <person name="Van de Peer Y."/>
            <person name="Verrier P.J."/>
            <person name="Waters E."/>
            <person name="Wood A."/>
            <person name="Yang L."/>
            <person name="Cove D."/>
            <person name="Cuming A."/>
            <person name="Hasebe M."/>
            <person name="Lucas S."/>
            <person name="Mishler D.B."/>
            <person name="Reski R."/>
            <person name="Grigoriev I."/>
            <person name="Quatrano R.S."/>
            <person name="Boore J.L."/>
        </authorList>
    </citation>
    <scope>NUCLEOTIDE SEQUENCE [LARGE SCALE GENOMIC DNA]</scope>
    <source>
        <strain evidence="3 4">cv. Gransden 2004</strain>
    </source>
</reference>
<feature type="region of interest" description="Disordered" evidence="1">
    <location>
        <begin position="1"/>
        <end position="27"/>
    </location>
</feature>
<reference evidence="2 4" key="2">
    <citation type="journal article" date="2018" name="Plant J.">
        <title>The Physcomitrella patens chromosome-scale assembly reveals moss genome structure and evolution.</title>
        <authorList>
            <person name="Lang D."/>
            <person name="Ullrich K.K."/>
            <person name="Murat F."/>
            <person name="Fuchs J."/>
            <person name="Jenkins J."/>
            <person name="Haas F.B."/>
            <person name="Piednoel M."/>
            <person name="Gundlach H."/>
            <person name="Van Bel M."/>
            <person name="Meyberg R."/>
            <person name="Vives C."/>
            <person name="Morata J."/>
            <person name="Symeonidi A."/>
            <person name="Hiss M."/>
            <person name="Muchero W."/>
            <person name="Kamisugi Y."/>
            <person name="Saleh O."/>
            <person name="Blanc G."/>
            <person name="Decker E.L."/>
            <person name="van Gessel N."/>
            <person name="Grimwood J."/>
            <person name="Hayes R.D."/>
            <person name="Graham S.W."/>
            <person name="Gunter L.E."/>
            <person name="McDaniel S.F."/>
            <person name="Hoernstein S.N.W."/>
            <person name="Larsson A."/>
            <person name="Li F.W."/>
            <person name="Perroud P.F."/>
            <person name="Phillips J."/>
            <person name="Ranjan P."/>
            <person name="Rokshar D.S."/>
            <person name="Rothfels C.J."/>
            <person name="Schneider L."/>
            <person name="Shu S."/>
            <person name="Stevenson D.W."/>
            <person name="Thummler F."/>
            <person name="Tillich M."/>
            <person name="Villarreal Aguilar J.C."/>
            <person name="Widiez T."/>
            <person name="Wong G.K."/>
            <person name="Wymore A."/>
            <person name="Zhang Y."/>
            <person name="Zimmer A.D."/>
            <person name="Quatrano R.S."/>
            <person name="Mayer K.F.X."/>
            <person name="Goodstein D."/>
            <person name="Casacuberta J.M."/>
            <person name="Vandepoele K."/>
            <person name="Reski R."/>
            <person name="Cuming A.C."/>
            <person name="Tuskan G.A."/>
            <person name="Maumus F."/>
            <person name="Salse J."/>
            <person name="Schmutz J."/>
            <person name="Rensing S.A."/>
        </authorList>
    </citation>
    <scope>NUCLEOTIDE SEQUENCE [LARGE SCALE GENOMIC DNA]</scope>
    <source>
        <strain evidence="3 4">cv. Gransden 2004</strain>
    </source>
</reference>
<proteinExistence type="predicted"/>
<dbReference type="RefSeq" id="XP_024361747.1">
    <property type="nucleotide sequence ID" value="XM_024505979.2"/>
</dbReference>
<dbReference type="Gramene" id="Pp3c23_18320V3.3">
    <property type="protein sequence ID" value="PAC:32950519.CDS.1"/>
    <property type="gene ID" value="Pp3c23_18320"/>
</dbReference>
<dbReference type="GeneID" id="112275537"/>
<dbReference type="EnsemblPlants" id="Pp3c23_18320V3.3">
    <property type="protein sequence ID" value="PAC:32950519.CDS.1"/>
    <property type="gene ID" value="Pp3c23_18320"/>
</dbReference>
<reference evidence="3" key="3">
    <citation type="submission" date="2020-12" db="UniProtKB">
        <authorList>
            <consortium name="EnsemblPlants"/>
        </authorList>
    </citation>
    <scope>IDENTIFICATION</scope>
</reference>
<dbReference type="EnsemblPlants" id="Pp3c23_18320V3.1">
    <property type="protein sequence ID" value="PAC:32950517.CDS.1"/>
    <property type="gene ID" value="Pp3c23_18320"/>
</dbReference>
<evidence type="ECO:0000256" key="1">
    <source>
        <dbReference type="SAM" id="MobiDB-lite"/>
    </source>
</evidence>
<dbReference type="RefSeq" id="XP_073386487.1">
    <property type="nucleotide sequence ID" value="XM_073530386.1"/>
</dbReference>
<evidence type="ECO:0000313" key="3">
    <source>
        <dbReference type="EnsemblPlants" id="PAC:32950517.CDS.1"/>
    </source>
</evidence>
<dbReference type="RefSeq" id="XP_024361750.1">
    <property type="nucleotide sequence ID" value="XM_024505982.2"/>
</dbReference>
<dbReference type="EMBL" id="ABEU02000023">
    <property type="protein sequence ID" value="PNR29565.1"/>
    <property type="molecule type" value="Genomic_DNA"/>
</dbReference>
<name>A0A2K1IJW5_PHYPA</name>
<gene>
    <name evidence="3" type="primary">LOC112275537</name>
    <name evidence="2" type="ORF">PHYPA_028259</name>
</gene>